<sequence>MTTSQKHRNFVAEPMGEKPVGTLAGIGDVLGKKLENKGFDKAYVVLGQFLVLKKDEDLFREWLKDTCGANAKQSRDCYGCLREWCDAFLNALWALHKAPFRISLRILDKNDCAFLMSLNFCPPKREFGRPLPASWEPGLHSTARRLNLNLRPLHVQSIPTAASTQHGKPQKPKPGRPFLRAEKPKLAEATGGEDLQRGARGRPSCVPSPDPAKQGAAPRGGPAHFPGHRGWGGGAAARRSPRGPVAGRMAAATAAALFGLLLLLLAPAALAAPGWAVPADVRGDSVREAARFALAEAFPEGHPRGLWALRGARTQVVNGVKHYLEVVLLRSPCRRGEIADCGSASGSLPLGKPEHVSCHFEVWSQPWASSKNLLKQDCHPTEPLAEIQAASLGPWETFPLNGPFVDVAEASLRQEESLQNASARLVSLFKDFLITYRKSYLDEREIQKRFQIFAENLERACLYQELDQGTAEYGVTKFSDLTEEEFHSTYLNPLLAKLPGRPMKVASIPNGSFPEEWDWRDHGAVTEVKNQGECGSCWAFSVTGNIEGQWYLRKGTLLSLSEQELVDCDVIDKACGGGLPSNAYEAIEKLGGLETEGDYSYRGFEQNCGFSRQKVAAYINSSLDVSHDESEIAAWLAKNGPISIALNAFAMQFYRKGISHPFFVLCNPWMIDHAVLLVGYGTRGQIPFWAIKNSWGQDWGEKGYYYLYRGSHACGMNTMRNDAPCSPAARQDRLGRCTRKWVPQNRKPEVTLLLFRRRSELIVPKQLFQKCE</sequence>
<comment type="caution">
    <text evidence="28">The sequence shown here is derived from an EMBL/GenBank/DDBJ whole genome shotgun (WGS) entry which is preliminary data.</text>
</comment>
<dbReference type="GO" id="GO:0005764">
    <property type="term" value="C:lysosome"/>
    <property type="evidence" value="ECO:0007669"/>
    <property type="project" value="UniProtKB-SubCell"/>
</dbReference>
<evidence type="ECO:0000256" key="23">
    <source>
        <dbReference type="SAM" id="MobiDB-lite"/>
    </source>
</evidence>
<dbReference type="GO" id="GO:0004197">
    <property type="term" value="F:cysteine-type endopeptidase activity"/>
    <property type="evidence" value="ECO:0007669"/>
    <property type="project" value="UniProtKB-EC"/>
</dbReference>
<dbReference type="InterPro" id="IPR000010">
    <property type="entry name" value="Cystatin_dom"/>
</dbReference>
<comment type="catalytic activity">
    <reaction evidence="19">
        <text>The recombinant enzyme cleaves synthetic substrates with Phe and Leu (better than Val) in P2, with high specificity constant (kcat/Km) comparable to that of cathepsin L.</text>
        <dbReference type="EC" id="3.4.22.41"/>
    </reaction>
</comment>
<dbReference type="FunFam" id="1.10.150.40:FF:000001">
    <property type="entry name" value="Barrier-to-autointegration factor B"/>
    <property type="match status" value="1"/>
</dbReference>
<dbReference type="InterPro" id="IPR004122">
    <property type="entry name" value="BAF_prot"/>
</dbReference>
<dbReference type="FunFam" id="3.90.70.10:FF:000050">
    <property type="entry name" value="Cathepsin F"/>
    <property type="match status" value="1"/>
</dbReference>
<keyword evidence="6" id="KW-0158">Chromosome</keyword>
<dbReference type="Proteomes" id="UP001474421">
    <property type="component" value="Unassembled WGS sequence"/>
</dbReference>
<dbReference type="InterPro" id="IPR013201">
    <property type="entry name" value="Prot_inhib_I29"/>
</dbReference>
<evidence type="ECO:0000256" key="21">
    <source>
        <dbReference type="ARBA" id="ARBA00066465"/>
    </source>
</evidence>
<dbReference type="EMBL" id="JAOTOJ010000019">
    <property type="protein sequence ID" value="KAK9391372.1"/>
    <property type="molecule type" value="Genomic_DNA"/>
</dbReference>
<keyword evidence="7" id="KW-0963">Cytoplasm</keyword>
<keyword evidence="24" id="KW-0812">Transmembrane</keyword>
<dbReference type="SUPFAM" id="SSF54403">
    <property type="entry name" value="Cystatin/monellin"/>
    <property type="match status" value="1"/>
</dbReference>
<comment type="similarity">
    <text evidence="18">Belongs to the BAF family.</text>
</comment>
<dbReference type="SUPFAM" id="SSF47798">
    <property type="entry name" value="Barrier-to-autointegration factor, BAF"/>
    <property type="match status" value="1"/>
</dbReference>
<comment type="subcellular location">
    <subcellularLocation>
        <location evidence="2">Chromosome</location>
    </subcellularLocation>
    <subcellularLocation>
        <location evidence="4">Cytoplasm</location>
    </subcellularLocation>
    <subcellularLocation>
        <location evidence="3">Lysosome</location>
    </subcellularLocation>
    <subcellularLocation>
        <location evidence="1">Nucleus envelope</location>
    </subcellularLocation>
</comment>
<dbReference type="CDD" id="cd00042">
    <property type="entry name" value="CY"/>
    <property type="match status" value="1"/>
</dbReference>
<dbReference type="Pfam" id="PF08246">
    <property type="entry name" value="Inhibitor_I29"/>
    <property type="match status" value="1"/>
</dbReference>
<dbReference type="AlphaFoldDB" id="A0AAW1ANN8"/>
<evidence type="ECO:0000256" key="5">
    <source>
        <dbReference type="ARBA" id="ARBA00008455"/>
    </source>
</evidence>
<keyword evidence="11" id="KW-0788">Thiol protease</keyword>
<dbReference type="CDD" id="cd02248">
    <property type="entry name" value="Peptidase_C1A"/>
    <property type="match status" value="1"/>
</dbReference>
<comment type="similarity">
    <text evidence="5">Belongs to the peptidase C1 family.</text>
</comment>
<dbReference type="Pfam" id="PF02961">
    <property type="entry name" value="SAM_BAF"/>
    <property type="match status" value="1"/>
</dbReference>
<keyword evidence="15" id="KW-0325">Glycoprotein</keyword>
<dbReference type="SMART" id="SM00043">
    <property type="entry name" value="CY"/>
    <property type="match status" value="1"/>
</dbReference>
<accession>A0AAW1ANN8</accession>
<dbReference type="GO" id="GO:0004869">
    <property type="term" value="F:cysteine-type endopeptidase inhibitor activity"/>
    <property type="evidence" value="ECO:0007669"/>
    <property type="project" value="InterPro"/>
</dbReference>
<evidence type="ECO:0000256" key="16">
    <source>
        <dbReference type="ARBA" id="ARBA00023228"/>
    </source>
</evidence>
<keyword evidence="9" id="KW-0732">Signal</keyword>
<keyword evidence="14" id="KW-1015">Disulfide bond</keyword>
<dbReference type="EC" id="3.4.22.41" evidence="21"/>
<dbReference type="GO" id="GO:0002376">
    <property type="term" value="P:immune system process"/>
    <property type="evidence" value="ECO:0007669"/>
    <property type="project" value="UniProtKB-ARBA"/>
</dbReference>
<dbReference type="PROSITE" id="PS00639">
    <property type="entry name" value="THIOL_PROTEASE_HIS"/>
    <property type="match status" value="1"/>
</dbReference>
<comment type="function">
    <text evidence="20">Thiol protease which is believed to participate in intracellular degradation and turnover of proteins. Has also been implicated in tumor invasion and metastasis.</text>
</comment>
<dbReference type="GO" id="GO:0005694">
    <property type="term" value="C:chromosome"/>
    <property type="evidence" value="ECO:0007669"/>
    <property type="project" value="UniProtKB-SubCell"/>
</dbReference>
<evidence type="ECO:0000256" key="1">
    <source>
        <dbReference type="ARBA" id="ARBA00004259"/>
    </source>
</evidence>
<evidence type="ECO:0000256" key="6">
    <source>
        <dbReference type="ARBA" id="ARBA00022454"/>
    </source>
</evidence>
<evidence type="ECO:0000256" key="7">
    <source>
        <dbReference type="ARBA" id="ARBA00022490"/>
    </source>
</evidence>
<evidence type="ECO:0000256" key="14">
    <source>
        <dbReference type="ARBA" id="ARBA00023157"/>
    </source>
</evidence>
<dbReference type="FunFam" id="1.10.287.2250:FF:000001">
    <property type="entry name" value="Cathepsin F"/>
    <property type="match status" value="1"/>
</dbReference>
<dbReference type="SMART" id="SM00645">
    <property type="entry name" value="Pept_C1"/>
    <property type="match status" value="1"/>
</dbReference>
<dbReference type="GO" id="GO:0003677">
    <property type="term" value="F:DNA binding"/>
    <property type="evidence" value="ECO:0007669"/>
    <property type="project" value="UniProtKB-KW"/>
</dbReference>
<dbReference type="Gene3D" id="3.90.70.10">
    <property type="entry name" value="Cysteine proteinases"/>
    <property type="match status" value="1"/>
</dbReference>
<dbReference type="Pfam" id="PF00112">
    <property type="entry name" value="Peptidase_C1"/>
    <property type="match status" value="1"/>
</dbReference>
<dbReference type="InterPro" id="IPR039417">
    <property type="entry name" value="Peptidase_C1A_papain-like"/>
</dbReference>
<dbReference type="InterPro" id="IPR038765">
    <property type="entry name" value="Papain-like_cys_pep_sf"/>
</dbReference>
<name>A0AAW1ANN8_CROAD</name>
<evidence type="ECO:0000256" key="9">
    <source>
        <dbReference type="ARBA" id="ARBA00022729"/>
    </source>
</evidence>
<reference evidence="28 29" key="1">
    <citation type="journal article" date="2024" name="Proc. Natl. Acad. Sci. U.S.A.">
        <title>The genetic regulatory architecture and epigenomic basis for age-related changes in rattlesnake venom.</title>
        <authorList>
            <person name="Hogan M.P."/>
            <person name="Holding M.L."/>
            <person name="Nystrom G.S."/>
            <person name="Colston T.J."/>
            <person name="Bartlett D.A."/>
            <person name="Mason A.J."/>
            <person name="Ellsworth S.A."/>
            <person name="Rautsaw R.M."/>
            <person name="Lawrence K.C."/>
            <person name="Strickland J.L."/>
            <person name="He B."/>
            <person name="Fraser P."/>
            <person name="Margres M.J."/>
            <person name="Gilbert D.M."/>
            <person name="Gibbs H.L."/>
            <person name="Parkinson C.L."/>
            <person name="Rokyta D.R."/>
        </authorList>
    </citation>
    <scope>NUCLEOTIDE SEQUENCE [LARGE SCALE GENOMIC DNA]</scope>
    <source>
        <strain evidence="28">DRR0105</strain>
    </source>
</reference>
<feature type="domain" description="Peptidase C1A papain C-terminal" evidence="26">
    <location>
        <begin position="513"/>
        <end position="725"/>
    </location>
</feature>
<evidence type="ECO:0000256" key="8">
    <source>
        <dbReference type="ARBA" id="ARBA00022670"/>
    </source>
</evidence>
<dbReference type="InterPro" id="IPR046350">
    <property type="entry name" value="Cystatin_sf"/>
</dbReference>
<evidence type="ECO:0000256" key="24">
    <source>
        <dbReference type="SAM" id="Phobius"/>
    </source>
</evidence>
<feature type="transmembrane region" description="Helical" evidence="24">
    <location>
        <begin position="249"/>
        <end position="272"/>
    </location>
</feature>
<keyword evidence="12" id="KW-0238">DNA-binding</keyword>
<dbReference type="PRINTS" id="PR00705">
    <property type="entry name" value="PAPAIN"/>
</dbReference>
<dbReference type="InterPro" id="IPR025660">
    <property type="entry name" value="Pept_his_AS"/>
</dbReference>
<evidence type="ECO:0000256" key="3">
    <source>
        <dbReference type="ARBA" id="ARBA00004371"/>
    </source>
</evidence>
<dbReference type="SMART" id="SM01023">
    <property type="entry name" value="BAF"/>
    <property type="match status" value="1"/>
</dbReference>
<keyword evidence="13" id="KW-0865">Zymogen</keyword>
<evidence type="ECO:0000256" key="11">
    <source>
        <dbReference type="ARBA" id="ARBA00022807"/>
    </source>
</evidence>
<keyword evidence="24" id="KW-1133">Transmembrane helix</keyword>
<dbReference type="PROSITE" id="PS00139">
    <property type="entry name" value="THIOL_PROTEASE_CYS"/>
    <property type="match status" value="1"/>
</dbReference>
<organism evidence="28 29">
    <name type="scientific">Crotalus adamanteus</name>
    <name type="common">Eastern diamondback rattlesnake</name>
    <dbReference type="NCBI Taxonomy" id="8729"/>
    <lineage>
        <taxon>Eukaryota</taxon>
        <taxon>Metazoa</taxon>
        <taxon>Chordata</taxon>
        <taxon>Craniata</taxon>
        <taxon>Vertebrata</taxon>
        <taxon>Euteleostomi</taxon>
        <taxon>Lepidosauria</taxon>
        <taxon>Squamata</taxon>
        <taxon>Bifurcata</taxon>
        <taxon>Unidentata</taxon>
        <taxon>Episquamata</taxon>
        <taxon>Toxicofera</taxon>
        <taxon>Serpentes</taxon>
        <taxon>Colubroidea</taxon>
        <taxon>Viperidae</taxon>
        <taxon>Crotalinae</taxon>
        <taxon>Crotalus</taxon>
    </lineage>
</organism>
<evidence type="ECO:0000256" key="18">
    <source>
        <dbReference type="ARBA" id="ARBA00038496"/>
    </source>
</evidence>
<dbReference type="SUPFAM" id="SSF54001">
    <property type="entry name" value="Cysteine proteinases"/>
    <property type="match status" value="1"/>
</dbReference>
<dbReference type="PANTHER" id="PTHR12411">
    <property type="entry name" value="CYSTEINE PROTEASE FAMILY C1-RELATED"/>
    <property type="match status" value="1"/>
</dbReference>
<feature type="region of interest" description="Disordered" evidence="23">
    <location>
        <begin position="187"/>
        <end position="242"/>
    </location>
</feature>
<evidence type="ECO:0000259" key="26">
    <source>
        <dbReference type="SMART" id="SM00645"/>
    </source>
</evidence>
<keyword evidence="8" id="KW-0645">Protease</keyword>
<keyword evidence="10" id="KW-0378">Hydrolase</keyword>
<evidence type="ECO:0000256" key="10">
    <source>
        <dbReference type="ARBA" id="ARBA00022801"/>
    </source>
</evidence>
<dbReference type="GO" id="GO:0070013">
    <property type="term" value="C:intracellular organelle lumen"/>
    <property type="evidence" value="ECO:0007669"/>
    <property type="project" value="UniProtKB-ARBA"/>
</dbReference>
<dbReference type="Gene3D" id="1.10.150.40">
    <property type="entry name" value="Barrier-to-autointegration factor, BAF"/>
    <property type="match status" value="1"/>
</dbReference>
<dbReference type="Gene3D" id="3.10.450.10">
    <property type="match status" value="1"/>
</dbReference>
<keyword evidence="16" id="KW-0458">Lysosome</keyword>
<dbReference type="GO" id="GO:0006508">
    <property type="term" value="P:proteolysis"/>
    <property type="evidence" value="ECO:0007669"/>
    <property type="project" value="UniProtKB-KW"/>
</dbReference>
<dbReference type="InterPro" id="IPR000668">
    <property type="entry name" value="Peptidase_C1A_C"/>
</dbReference>
<dbReference type="Gene3D" id="1.10.287.2250">
    <property type="match status" value="1"/>
</dbReference>
<evidence type="ECO:0000256" key="15">
    <source>
        <dbReference type="ARBA" id="ARBA00023180"/>
    </source>
</evidence>
<dbReference type="InterPro" id="IPR000169">
    <property type="entry name" value="Pept_cys_AS"/>
</dbReference>
<feature type="domain" description="Cystatin" evidence="25">
    <location>
        <begin position="271"/>
        <end position="379"/>
    </location>
</feature>
<feature type="domain" description="Cathepsin propeptide inhibitor" evidence="27">
    <location>
        <begin position="429"/>
        <end position="486"/>
    </location>
</feature>
<keyword evidence="24" id="KW-0472">Membrane</keyword>
<evidence type="ECO:0000256" key="22">
    <source>
        <dbReference type="ARBA" id="ARBA00072051"/>
    </source>
</evidence>
<evidence type="ECO:0000259" key="25">
    <source>
        <dbReference type="SMART" id="SM00043"/>
    </source>
</evidence>
<evidence type="ECO:0000256" key="12">
    <source>
        <dbReference type="ARBA" id="ARBA00023125"/>
    </source>
</evidence>
<proteinExistence type="inferred from homology"/>
<keyword evidence="29" id="KW-1185">Reference proteome</keyword>
<evidence type="ECO:0000256" key="17">
    <source>
        <dbReference type="ARBA" id="ARBA00023242"/>
    </source>
</evidence>
<evidence type="ECO:0000259" key="27">
    <source>
        <dbReference type="SMART" id="SM00848"/>
    </source>
</evidence>
<protein>
    <recommendedName>
        <fullName evidence="22">Cathepsin F</fullName>
        <ecNumber evidence="21">3.4.22.41</ecNumber>
    </recommendedName>
</protein>
<dbReference type="InterPro" id="IPR013128">
    <property type="entry name" value="Peptidase_C1A"/>
</dbReference>
<dbReference type="SMART" id="SM00848">
    <property type="entry name" value="Inhibitor_I29"/>
    <property type="match status" value="1"/>
</dbReference>
<evidence type="ECO:0000256" key="20">
    <source>
        <dbReference type="ARBA" id="ARBA00056907"/>
    </source>
</evidence>
<evidence type="ECO:0000313" key="29">
    <source>
        <dbReference type="Proteomes" id="UP001474421"/>
    </source>
</evidence>
<dbReference type="GO" id="GO:0005635">
    <property type="term" value="C:nuclear envelope"/>
    <property type="evidence" value="ECO:0007669"/>
    <property type="project" value="UniProtKB-SubCell"/>
</dbReference>
<dbReference type="InterPro" id="IPR036617">
    <property type="entry name" value="BAF_sf"/>
</dbReference>
<evidence type="ECO:0000256" key="4">
    <source>
        <dbReference type="ARBA" id="ARBA00004496"/>
    </source>
</evidence>
<keyword evidence="17" id="KW-0539">Nucleus</keyword>
<evidence type="ECO:0000313" key="28">
    <source>
        <dbReference type="EMBL" id="KAK9391372.1"/>
    </source>
</evidence>
<evidence type="ECO:0000256" key="13">
    <source>
        <dbReference type="ARBA" id="ARBA00023145"/>
    </source>
</evidence>
<gene>
    <name evidence="28" type="ORF">NXF25_018702</name>
</gene>
<evidence type="ECO:0000256" key="2">
    <source>
        <dbReference type="ARBA" id="ARBA00004286"/>
    </source>
</evidence>
<evidence type="ECO:0000256" key="19">
    <source>
        <dbReference type="ARBA" id="ARBA00051618"/>
    </source>
</evidence>
<feature type="region of interest" description="Disordered" evidence="23">
    <location>
        <begin position="159"/>
        <end position="178"/>
    </location>
</feature>